<dbReference type="PANTHER" id="PTHR43100">
    <property type="entry name" value="GLUTAMATE SYNTHASE [NADPH] SMALL CHAIN"/>
    <property type="match status" value="1"/>
</dbReference>
<dbReference type="InterPro" id="IPR036188">
    <property type="entry name" value="FAD/NAD-bd_sf"/>
</dbReference>
<dbReference type="SUPFAM" id="SSF51971">
    <property type="entry name" value="Nucleotide-binding domain"/>
    <property type="match status" value="2"/>
</dbReference>
<organism evidence="7 8">
    <name type="scientific">Candidatus Lachnoclostridium stercoripullorum</name>
    <dbReference type="NCBI Taxonomy" id="2838635"/>
    <lineage>
        <taxon>Bacteria</taxon>
        <taxon>Bacillati</taxon>
        <taxon>Bacillota</taxon>
        <taxon>Clostridia</taxon>
        <taxon>Lachnospirales</taxon>
        <taxon>Lachnospiraceae</taxon>
    </lineage>
</organism>
<dbReference type="Pfam" id="PF14691">
    <property type="entry name" value="Fer4_20"/>
    <property type="match status" value="1"/>
</dbReference>
<dbReference type="PRINTS" id="PR00419">
    <property type="entry name" value="ADXRDTASE"/>
</dbReference>
<evidence type="ECO:0000256" key="1">
    <source>
        <dbReference type="ARBA" id="ARBA00022605"/>
    </source>
</evidence>
<dbReference type="PANTHER" id="PTHR43100:SF1">
    <property type="entry name" value="GLUTAMATE SYNTHASE [NADPH] SMALL CHAIN"/>
    <property type="match status" value="1"/>
</dbReference>
<comment type="caution">
    <text evidence="7">The sequence shown here is derived from an EMBL/GenBank/DDBJ whole genome shotgun (WGS) entry which is preliminary data.</text>
</comment>
<evidence type="ECO:0000256" key="2">
    <source>
        <dbReference type="ARBA" id="ARBA00023002"/>
    </source>
</evidence>
<evidence type="ECO:0000259" key="6">
    <source>
        <dbReference type="Pfam" id="PF14691"/>
    </source>
</evidence>
<evidence type="ECO:0000313" key="7">
    <source>
        <dbReference type="EMBL" id="HIX52875.1"/>
    </source>
</evidence>
<dbReference type="InterPro" id="IPR028261">
    <property type="entry name" value="DPD_II"/>
</dbReference>
<dbReference type="Proteomes" id="UP000886780">
    <property type="component" value="Unassembled WGS sequence"/>
</dbReference>
<dbReference type="InterPro" id="IPR006005">
    <property type="entry name" value="Glut_synth_ssu1"/>
</dbReference>
<dbReference type="GO" id="GO:0016639">
    <property type="term" value="F:oxidoreductase activity, acting on the CH-NH2 group of donors, NAD or NADP as acceptor"/>
    <property type="evidence" value="ECO:0007669"/>
    <property type="project" value="InterPro"/>
</dbReference>
<dbReference type="GO" id="GO:0006537">
    <property type="term" value="P:glutamate biosynthetic process"/>
    <property type="evidence" value="ECO:0007669"/>
    <property type="project" value="UniProtKB-KW"/>
</dbReference>
<dbReference type="InterPro" id="IPR051394">
    <property type="entry name" value="Glutamate_Synthase"/>
</dbReference>
<dbReference type="NCBIfam" id="TIGR01317">
    <property type="entry name" value="GOGAT_sm_gam"/>
    <property type="match status" value="1"/>
</dbReference>
<comment type="pathway">
    <text evidence="4">Amino-acid biosynthesis.</text>
</comment>
<gene>
    <name evidence="7" type="ORF">IAA28_08745</name>
</gene>
<feature type="domain" description="FAD/NAD(P)-binding" evidence="5">
    <location>
        <begin position="155"/>
        <end position="328"/>
    </location>
</feature>
<reference evidence="7" key="2">
    <citation type="submission" date="2021-04" db="EMBL/GenBank/DDBJ databases">
        <authorList>
            <person name="Gilroy R."/>
        </authorList>
    </citation>
    <scope>NUCLEOTIDE SEQUENCE</scope>
    <source>
        <strain evidence="7">ChiGjej4B4-12881</strain>
    </source>
</reference>
<evidence type="ECO:0000259" key="5">
    <source>
        <dbReference type="Pfam" id="PF07992"/>
    </source>
</evidence>
<dbReference type="InterPro" id="IPR023753">
    <property type="entry name" value="FAD/NAD-binding_dom"/>
</dbReference>
<reference evidence="7" key="1">
    <citation type="journal article" date="2021" name="PeerJ">
        <title>Extensive microbial diversity within the chicken gut microbiome revealed by metagenomics and culture.</title>
        <authorList>
            <person name="Gilroy R."/>
            <person name="Ravi A."/>
            <person name="Getino M."/>
            <person name="Pursley I."/>
            <person name="Horton D.L."/>
            <person name="Alikhan N.F."/>
            <person name="Baker D."/>
            <person name="Gharbi K."/>
            <person name="Hall N."/>
            <person name="Watson M."/>
            <person name="Adriaenssens E.M."/>
            <person name="Foster-Nyarko E."/>
            <person name="Jarju S."/>
            <person name="Secka A."/>
            <person name="Antonio M."/>
            <person name="Oren A."/>
            <person name="Chaudhuri R.R."/>
            <person name="La Ragione R."/>
            <person name="Hildebrand F."/>
            <person name="Pallen M.J."/>
        </authorList>
    </citation>
    <scope>NUCLEOTIDE SEQUENCE</scope>
    <source>
        <strain evidence="7">ChiGjej4B4-12881</strain>
    </source>
</reference>
<dbReference type="AlphaFoldDB" id="A0A9D1W5Q0"/>
<proteinExistence type="predicted"/>
<evidence type="ECO:0000256" key="4">
    <source>
        <dbReference type="ARBA" id="ARBA00029440"/>
    </source>
</evidence>
<dbReference type="Gene3D" id="3.50.50.60">
    <property type="entry name" value="FAD/NAD(P)-binding domain"/>
    <property type="match status" value="1"/>
</dbReference>
<dbReference type="Pfam" id="PF07992">
    <property type="entry name" value="Pyr_redox_2"/>
    <property type="match status" value="2"/>
</dbReference>
<dbReference type="Gene3D" id="1.10.1060.10">
    <property type="entry name" value="Alpha-helical ferredoxin"/>
    <property type="match status" value="1"/>
</dbReference>
<dbReference type="SUPFAM" id="SSF46548">
    <property type="entry name" value="alpha-helical ferredoxin"/>
    <property type="match status" value="1"/>
</dbReference>
<protein>
    <submittedName>
        <fullName evidence="7">Glutamate synthase subunit beta</fullName>
    </submittedName>
</protein>
<name>A0A9D1W5Q0_9FIRM</name>
<feature type="domain" description="Dihydroprymidine dehydrogenase" evidence="6">
    <location>
        <begin position="23"/>
        <end position="138"/>
    </location>
</feature>
<feature type="domain" description="FAD/NAD(P)-binding" evidence="5">
    <location>
        <begin position="407"/>
        <end position="480"/>
    </location>
</feature>
<dbReference type="GO" id="GO:0051536">
    <property type="term" value="F:iron-sulfur cluster binding"/>
    <property type="evidence" value="ECO:0007669"/>
    <property type="project" value="InterPro"/>
</dbReference>
<dbReference type="InterPro" id="IPR009051">
    <property type="entry name" value="Helical_ferredxn"/>
</dbReference>
<sequence length="505" mass="54633">MGKPTGFLEYSRENGSVRPPRERVKDFQEFHCLLSGEEQELQGARCMACGVPFCQAAAELNGMVSGCPLKNLVPEFNDLMCTGNWEQAYRRLAKTNCFPEFTGRVCPALCEAACTCGLHGAPVSTKENELQIIERAFAAGWVKPEPPRVRTGKTAAVVGSGPAGLAAAFLLNRRGHQVTVFEKSDRPGGLLMYGIPNMKLDKAVVERRIRLLEAEGIRFVTGTDVGRDVAGERLLEEFDRVLLACGAGMARDIQVPGRESGGIYLAVDFLTAVTKSLLNSGLKDRKYPKTAGKRVVVIGGGDTGNDCVATAVRLGAKSVVQLEMMPEPPADRGEDNPWPEWPRVKKTDYGQEEAAWAYGADPRRYCTTVTEFLANKHGNVCRVRTVELEPEQLPDGSAGARPRMVPKAGAEKELPADLVLIAAGFAGAESYCAESFGVALDKRGRTAPSDGSHKTANPAVFTAGDMRRGQSLVVWAVREGLEAAREVDESLMGYTNLEPGRRNEG</sequence>
<keyword evidence="1" id="KW-0028">Amino-acid biosynthesis</keyword>
<accession>A0A9D1W5Q0</accession>
<evidence type="ECO:0000313" key="8">
    <source>
        <dbReference type="Proteomes" id="UP000886780"/>
    </source>
</evidence>
<evidence type="ECO:0000256" key="3">
    <source>
        <dbReference type="ARBA" id="ARBA00023164"/>
    </source>
</evidence>
<keyword evidence="2" id="KW-0560">Oxidoreductase</keyword>
<dbReference type="EMBL" id="DXEU01000155">
    <property type="protein sequence ID" value="HIX52875.1"/>
    <property type="molecule type" value="Genomic_DNA"/>
</dbReference>
<dbReference type="Gene3D" id="3.40.50.720">
    <property type="entry name" value="NAD(P)-binding Rossmann-like Domain"/>
    <property type="match status" value="1"/>
</dbReference>
<keyword evidence="3" id="KW-0314">Glutamate biosynthesis</keyword>